<name>A0A9W9CGT6_9PLEO</name>
<feature type="domain" description="Amidase" evidence="2">
    <location>
        <begin position="240"/>
        <end position="401"/>
    </location>
</feature>
<sequence length="676" mass="73241">MMRTLKVITASVVLLQPAAAAITPDYHSLIWKFGENNFWAPLGLDTTTYALESPAGAAPDALSKRNDGVKSTSYLPCTVVTVDKDLSGTTLTTLLDQYRAVKDDVWSEAQFMECLYVQSSTNTPVDIATFSDFVSKSSLTHVFLPDTCNVTGLNTSAKVYPTISTGSLANGPAVLTLSPDESVVGLTPVYGLHEDQYEAFMSGSIPKTSSKGEHLTLQVSIPGTRLPAVIVPSKIGSLVTTEDVGPLAGLRFAVKDIFHIKGLKTSGGSRAYYEVYGPQNYTTETVEKTLAGGAQLIGKTRTIAFALGAPNNGKEIDYLDPWNARGDGYQTTGGSSSGSGSATVAYDWVDFAIGSDTGGSVRFPARYGGLYGYKPSHGIFNLTGILVAIAEQDTPGFMTRSPSIFTKLGKWWAKDTPLEDAAESPLPSNLLYYADEPALTQPAAESLKLQFFANVSAALNMSTSSVNVTEAWLENGPSGGEPMATYMSYVYSDQNSIEFYDKIGKELDELYSAYNNGSHFPSDLPVNGTWYDALNETTIARYPTSVRKREIFGQWWNDNIAVASNTTCSESFFAHSYHSAPAMEKVTYRPNGVVSYYYNGLWANIAGIPEIVVPIGQVKYMSPYTLRQEWQPVTVAFAAAKGCDLKLFELVEKLAEAGLVKEVLTGKVAYYTDEVW</sequence>
<keyword evidence="1" id="KW-0732">Signal</keyword>
<dbReference type="OrthoDB" id="5423360at2759"/>
<dbReference type="Pfam" id="PF01425">
    <property type="entry name" value="Amidase"/>
    <property type="match status" value="1"/>
</dbReference>
<evidence type="ECO:0000259" key="3">
    <source>
        <dbReference type="Pfam" id="PF26053"/>
    </source>
</evidence>
<dbReference type="Pfam" id="PF26053">
    <property type="entry name" value="DUF8016"/>
    <property type="match status" value="1"/>
</dbReference>
<dbReference type="InterPro" id="IPR036928">
    <property type="entry name" value="AS_sf"/>
</dbReference>
<feature type="domain" description="Scytalone dehydratase-like protein Arp1 N-terminal" evidence="3">
    <location>
        <begin position="62"/>
        <end position="180"/>
    </location>
</feature>
<evidence type="ECO:0000313" key="4">
    <source>
        <dbReference type="EMBL" id="KAJ4362935.1"/>
    </source>
</evidence>
<proteinExistence type="predicted"/>
<keyword evidence="5" id="KW-1185">Reference proteome</keyword>
<evidence type="ECO:0000259" key="2">
    <source>
        <dbReference type="Pfam" id="PF01425"/>
    </source>
</evidence>
<dbReference type="InterPro" id="IPR058329">
    <property type="entry name" value="Arp1_N"/>
</dbReference>
<dbReference type="Proteomes" id="UP001140560">
    <property type="component" value="Unassembled WGS sequence"/>
</dbReference>
<dbReference type="Gene3D" id="3.90.1300.10">
    <property type="entry name" value="Amidase signature (AS) domain"/>
    <property type="match status" value="1"/>
</dbReference>
<comment type="caution">
    <text evidence="4">The sequence shown here is derived from an EMBL/GenBank/DDBJ whole genome shotgun (WGS) entry which is preliminary data.</text>
</comment>
<protein>
    <recommendedName>
        <fullName evidence="6">Amidase signature enzyme</fullName>
    </recommendedName>
</protein>
<evidence type="ECO:0000313" key="5">
    <source>
        <dbReference type="Proteomes" id="UP001140560"/>
    </source>
</evidence>
<organism evidence="4 5">
    <name type="scientific">Neocucurbitaria cava</name>
    <dbReference type="NCBI Taxonomy" id="798079"/>
    <lineage>
        <taxon>Eukaryota</taxon>
        <taxon>Fungi</taxon>
        <taxon>Dikarya</taxon>
        <taxon>Ascomycota</taxon>
        <taxon>Pezizomycotina</taxon>
        <taxon>Dothideomycetes</taxon>
        <taxon>Pleosporomycetidae</taxon>
        <taxon>Pleosporales</taxon>
        <taxon>Pleosporineae</taxon>
        <taxon>Cucurbitariaceae</taxon>
        <taxon>Neocucurbitaria</taxon>
    </lineage>
</organism>
<feature type="chain" id="PRO_5040843845" description="Amidase signature enzyme" evidence="1">
    <location>
        <begin position="21"/>
        <end position="676"/>
    </location>
</feature>
<gene>
    <name evidence="4" type="ORF">N0V83_010052</name>
</gene>
<accession>A0A9W9CGT6</accession>
<dbReference type="EMBL" id="JAPEUY010000020">
    <property type="protein sequence ID" value="KAJ4362935.1"/>
    <property type="molecule type" value="Genomic_DNA"/>
</dbReference>
<dbReference type="PANTHER" id="PTHR46310:SF7">
    <property type="entry name" value="AMIDASE 1"/>
    <property type="match status" value="1"/>
</dbReference>
<dbReference type="AlphaFoldDB" id="A0A9W9CGT6"/>
<dbReference type="SUPFAM" id="SSF75304">
    <property type="entry name" value="Amidase signature (AS) enzymes"/>
    <property type="match status" value="1"/>
</dbReference>
<dbReference type="InterPro" id="IPR023631">
    <property type="entry name" value="Amidase_dom"/>
</dbReference>
<evidence type="ECO:0008006" key="6">
    <source>
        <dbReference type="Google" id="ProtNLM"/>
    </source>
</evidence>
<evidence type="ECO:0000256" key="1">
    <source>
        <dbReference type="SAM" id="SignalP"/>
    </source>
</evidence>
<feature type="signal peptide" evidence="1">
    <location>
        <begin position="1"/>
        <end position="20"/>
    </location>
</feature>
<dbReference type="PANTHER" id="PTHR46310">
    <property type="entry name" value="AMIDASE 1"/>
    <property type="match status" value="1"/>
</dbReference>
<reference evidence="4" key="1">
    <citation type="submission" date="2022-10" db="EMBL/GenBank/DDBJ databases">
        <title>Tapping the CABI collections for fungal endophytes: first genome assemblies for Collariella, Neodidymelliopsis, Ascochyta clinopodiicola, Didymella pomorum, Didymosphaeria variabile, Neocosmospora piperis and Neocucurbitaria cava.</title>
        <authorList>
            <person name="Hill R."/>
        </authorList>
    </citation>
    <scope>NUCLEOTIDE SEQUENCE</scope>
    <source>
        <strain evidence="4">IMI 356814</strain>
    </source>
</reference>